<evidence type="ECO:0000256" key="7">
    <source>
        <dbReference type="ARBA" id="ARBA00023128"/>
    </source>
</evidence>
<comment type="subcellular location">
    <subcellularLocation>
        <location evidence="1">Mitochondrion outer membrane</location>
        <topology evidence="1">Single-pass membrane protein</topology>
    </subcellularLocation>
</comment>
<dbReference type="Pfam" id="PF13428">
    <property type="entry name" value="TPR_14"/>
    <property type="match status" value="1"/>
</dbReference>
<evidence type="ECO:0000256" key="4">
    <source>
        <dbReference type="ARBA" id="ARBA00022787"/>
    </source>
</evidence>
<evidence type="ECO:0000313" key="14">
    <source>
        <dbReference type="Proteomes" id="UP001556367"/>
    </source>
</evidence>
<evidence type="ECO:0000256" key="3">
    <source>
        <dbReference type="ARBA" id="ARBA00022737"/>
    </source>
</evidence>
<feature type="compositionally biased region" description="Basic residues" evidence="12">
    <location>
        <begin position="63"/>
        <end position="73"/>
    </location>
</feature>
<dbReference type="Pfam" id="PF00515">
    <property type="entry name" value="TPR_1"/>
    <property type="match status" value="1"/>
</dbReference>
<dbReference type="Pfam" id="PF13432">
    <property type="entry name" value="TPR_16"/>
    <property type="match status" value="1"/>
</dbReference>
<feature type="compositionally biased region" description="Basic and acidic residues" evidence="12">
    <location>
        <begin position="81"/>
        <end position="97"/>
    </location>
</feature>
<feature type="compositionally biased region" description="Basic and acidic residues" evidence="12">
    <location>
        <begin position="48"/>
        <end position="62"/>
    </location>
</feature>
<dbReference type="EMBL" id="JASNQZ010000014">
    <property type="protein sequence ID" value="KAL0948329.1"/>
    <property type="molecule type" value="Genomic_DNA"/>
</dbReference>
<feature type="repeat" description="TPR" evidence="10">
    <location>
        <begin position="383"/>
        <end position="416"/>
    </location>
</feature>
<gene>
    <name evidence="13" type="ORF">HGRIS_010916</name>
</gene>
<dbReference type="InterPro" id="IPR011990">
    <property type="entry name" value="TPR-like_helical_dom_sf"/>
</dbReference>
<evidence type="ECO:0000256" key="2">
    <source>
        <dbReference type="ARBA" id="ARBA00022692"/>
    </source>
</evidence>
<dbReference type="PROSITE" id="PS50005">
    <property type="entry name" value="TPR"/>
    <property type="match status" value="4"/>
</dbReference>
<dbReference type="SUPFAM" id="SSF48452">
    <property type="entry name" value="TPR-like"/>
    <property type="match status" value="3"/>
</dbReference>
<feature type="region of interest" description="Disordered" evidence="12">
    <location>
        <begin position="45"/>
        <end position="97"/>
    </location>
</feature>
<dbReference type="SMART" id="SM00028">
    <property type="entry name" value="TPR"/>
    <property type="match status" value="9"/>
</dbReference>
<comment type="caution">
    <text evidence="13">The sequence shown here is derived from an EMBL/GenBank/DDBJ whole genome shotgun (WGS) entry which is preliminary data.</text>
</comment>
<sequence>MATTEAIQAPGMVERVQDFVLENKRAVLIGAAALVVGGAAAYYASSSRARDGDDLEKGDSRKEKRKSKKKKSTKSSPKDGPILEERSPKLDSESEDEKLTNEEILALSLEERTRIAKIFKDKGNKAYGDRNVGVAEGHYTRAIIVSPEPEPVFYSNRAACYMNLGKLDAAVQDCDSALSLDPTYIKALNRRAGAYEKLNKYEEALRDYTATSILEKFGKNETVQSVERILRNYSSEEAAKIIATREPRLPSTSFISAYFAAFRPRPLPALPEAPTTGDNTLILALQALEAGDYPHALTLVNESLDQGISFDAGKAEALNLRGTFKFVMSDVDGAKADFTESIKLIPNFTQSIVKLASVHMEQGNPAKAFEFFEDAIKQNPNDPDIYYHRGQVLFIMNRFSEAADDYTKSTELDDNFVFSHIQLAVAQYKGELIAKSMATFRKTLKAFPNRSEPLNYYGELLLDQQRPEEAIEKFEKAIELEKAKPTPNVLPLVNKGLALFQWKQDLGAAERCCYEALRIDPECEAAAGTLSQLLLQQNKAREALSLLEKQVDLARTEPELQAALQYKFATVAQLSFTQNYPQIAATLNSLAQSM</sequence>
<keyword evidence="2" id="KW-0812">Transmembrane</keyword>
<dbReference type="PANTHER" id="PTHR46208">
    <property type="entry name" value="MITOCHONDRIAL IMPORT RECEPTOR SUBUNIT TOM70"/>
    <property type="match status" value="1"/>
</dbReference>
<keyword evidence="8" id="KW-0472">Membrane</keyword>
<accession>A0ABR3IYC5</accession>
<evidence type="ECO:0000256" key="9">
    <source>
        <dbReference type="ARBA" id="ARBA00038030"/>
    </source>
</evidence>
<keyword evidence="7" id="KW-0496">Mitochondrion</keyword>
<dbReference type="Gene3D" id="1.25.40.10">
    <property type="entry name" value="Tetratricopeptide repeat domain"/>
    <property type="match status" value="2"/>
</dbReference>
<evidence type="ECO:0000256" key="12">
    <source>
        <dbReference type="SAM" id="MobiDB-lite"/>
    </source>
</evidence>
<organism evidence="13 14">
    <name type="scientific">Hohenbuehelia grisea</name>
    <dbReference type="NCBI Taxonomy" id="104357"/>
    <lineage>
        <taxon>Eukaryota</taxon>
        <taxon>Fungi</taxon>
        <taxon>Dikarya</taxon>
        <taxon>Basidiomycota</taxon>
        <taxon>Agaricomycotina</taxon>
        <taxon>Agaricomycetes</taxon>
        <taxon>Agaricomycetidae</taxon>
        <taxon>Agaricales</taxon>
        <taxon>Pleurotineae</taxon>
        <taxon>Pleurotaceae</taxon>
        <taxon>Hohenbuehelia</taxon>
    </lineage>
</organism>
<keyword evidence="14" id="KW-1185">Reference proteome</keyword>
<keyword evidence="3" id="KW-0677">Repeat</keyword>
<keyword evidence="5 10" id="KW-0802">TPR repeat</keyword>
<feature type="repeat" description="TPR" evidence="10">
    <location>
        <begin position="151"/>
        <end position="184"/>
    </location>
</feature>
<evidence type="ECO:0000256" key="1">
    <source>
        <dbReference type="ARBA" id="ARBA00004572"/>
    </source>
</evidence>
<evidence type="ECO:0000313" key="13">
    <source>
        <dbReference type="EMBL" id="KAL0948329.1"/>
    </source>
</evidence>
<evidence type="ECO:0000256" key="5">
    <source>
        <dbReference type="ARBA" id="ARBA00022803"/>
    </source>
</evidence>
<dbReference type="Proteomes" id="UP001556367">
    <property type="component" value="Unassembled WGS sequence"/>
</dbReference>
<feature type="repeat" description="TPR" evidence="10">
    <location>
        <begin position="451"/>
        <end position="484"/>
    </location>
</feature>
<keyword evidence="4" id="KW-1000">Mitochondrion outer membrane</keyword>
<keyword evidence="11" id="KW-0175">Coiled coil</keyword>
<evidence type="ECO:0000256" key="8">
    <source>
        <dbReference type="ARBA" id="ARBA00023136"/>
    </source>
</evidence>
<feature type="repeat" description="TPR" evidence="10">
    <location>
        <begin position="349"/>
        <end position="382"/>
    </location>
</feature>
<feature type="coiled-coil region" evidence="11">
    <location>
        <begin position="530"/>
        <end position="557"/>
    </location>
</feature>
<keyword evidence="6" id="KW-1133">Transmembrane helix</keyword>
<name>A0ABR3IYC5_9AGAR</name>
<protein>
    <submittedName>
        <fullName evidence="13">Uncharacterized protein</fullName>
    </submittedName>
</protein>
<dbReference type="InterPro" id="IPR019734">
    <property type="entry name" value="TPR_rpt"/>
</dbReference>
<evidence type="ECO:0000256" key="10">
    <source>
        <dbReference type="PROSITE-ProRule" id="PRU00339"/>
    </source>
</evidence>
<comment type="similarity">
    <text evidence="9">Belongs to the Tom70 family.</text>
</comment>
<evidence type="ECO:0000256" key="6">
    <source>
        <dbReference type="ARBA" id="ARBA00022989"/>
    </source>
</evidence>
<proteinExistence type="inferred from homology"/>
<dbReference type="PANTHER" id="PTHR46208:SF1">
    <property type="entry name" value="MITOCHONDRIAL IMPORT RECEPTOR SUBUNIT TOM70"/>
    <property type="match status" value="1"/>
</dbReference>
<evidence type="ECO:0000256" key="11">
    <source>
        <dbReference type="SAM" id="Coils"/>
    </source>
</evidence>
<reference evidence="14" key="1">
    <citation type="submission" date="2024-06" db="EMBL/GenBank/DDBJ databases">
        <title>Multi-omics analyses provide insights into the biosynthesis of the anticancer antibiotic pleurotin in Hohenbuehelia grisea.</title>
        <authorList>
            <person name="Weaver J.A."/>
            <person name="Alberti F."/>
        </authorList>
    </citation>
    <scope>NUCLEOTIDE SEQUENCE [LARGE SCALE GENOMIC DNA]</scope>
    <source>
        <strain evidence="14">T-177</strain>
    </source>
</reference>